<evidence type="ECO:0000313" key="2">
    <source>
        <dbReference type="EMBL" id="TKR86336.1"/>
    </source>
</evidence>
<dbReference type="EMBL" id="RCHU01000913">
    <property type="protein sequence ID" value="TKR86336.1"/>
    <property type="molecule type" value="Genomic_DNA"/>
</dbReference>
<feature type="region of interest" description="Disordered" evidence="1">
    <location>
        <begin position="1"/>
        <end position="74"/>
    </location>
</feature>
<dbReference type="AlphaFoldDB" id="A0A4U5NSL6"/>
<gene>
    <name evidence="2" type="ORF">D5086_0000238940</name>
</gene>
<proteinExistence type="predicted"/>
<reference evidence="2" key="1">
    <citation type="submission" date="2018-10" db="EMBL/GenBank/DDBJ databases">
        <title>Population genomic analysis revealed the cold adaptation of white poplar.</title>
        <authorList>
            <person name="Liu Y.-J."/>
        </authorList>
    </citation>
    <scope>NUCLEOTIDE SEQUENCE [LARGE SCALE GENOMIC DNA]</scope>
    <source>
        <strain evidence="2">PAL-ZL1</strain>
    </source>
</reference>
<accession>A0A4U5NSL6</accession>
<name>A0A4U5NSL6_POPAL</name>
<feature type="compositionally biased region" description="Pro residues" evidence="1">
    <location>
        <begin position="19"/>
        <end position="53"/>
    </location>
</feature>
<organism evidence="2">
    <name type="scientific">Populus alba</name>
    <name type="common">White poplar</name>
    <dbReference type="NCBI Taxonomy" id="43335"/>
    <lineage>
        <taxon>Eukaryota</taxon>
        <taxon>Viridiplantae</taxon>
        <taxon>Streptophyta</taxon>
        <taxon>Embryophyta</taxon>
        <taxon>Tracheophyta</taxon>
        <taxon>Spermatophyta</taxon>
        <taxon>Magnoliopsida</taxon>
        <taxon>eudicotyledons</taxon>
        <taxon>Gunneridae</taxon>
        <taxon>Pentapetalae</taxon>
        <taxon>rosids</taxon>
        <taxon>fabids</taxon>
        <taxon>Malpighiales</taxon>
        <taxon>Salicaceae</taxon>
        <taxon>Saliceae</taxon>
        <taxon>Populus</taxon>
    </lineage>
</organism>
<sequence>MSYQKAPHDPYSPPGYSSPYPPPGYPPSAPPPPPYEGYPPPPHEGYPPPPPPLQGIQDTHHRDHHLQGIQDTHHRVHRVGTKGISLKGIQRLQVRHSTSSVIIMNTTLTRKIMVVAPRYYVDVWPHFVAVVCWRSAASKIWLLH</sequence>
<evidence type="ECO:0000256" key="1">
    <source>
        <dbReference type="SAM" id="MobiDB-lite"/>
    </source>
</evidence>
<comment type="caution">
    <text evidence="2">The sequence shown here is derived from an EMBL/GenBank/DDBJ whole genome shotgun (WGS) entry which is preliminary data.</text>
</comment>
<protein>
    <submittedName>
        <fullName evidence="2">Uncharacterized protein</fullName>
    </submittedName>
</protein>